<dbReference type="RefSeq" id="WP_131013459.1">
    <property type="nucleotide sequence ID" value="NZ_SIRE01000007.1"/>
</dbReference>
<comment type="caution">
    <text evidence="1">The sequence shown here is derived from an EMBL/GenBank/DDBJ whole genome shotgun (WGS) entry which is preliminary data.</text>
</comment>
<dbReference type="EMBL" id="SIRE01000007">
    <property type="protein sequence ID" value="TBL79513.1"/>
    <property type="molecule type" value="Genomic_DNA"/>
</dbReference>
<dbReference type="AlphaFoldDB" id="A0A4Q9DUX4"/>
<evidence type="ECO:0000313" key="1">
    <source>
        <dbReference type="EMBL" id="TBL79513.1"/>
    </source>
</evidence>
<dbReference type="OrthoDB" id="9795355at2"/>
<dbReference type="SUPFAM" id="SSF74650">
    <property type="entry name" value="Galactose mutarotase-like"/>
    <property type="match status" value="1"/>
</dbReference>
<evidence type="ECO:0000313" key="2">
    <source>
        <dbReference type="Proteomes" id="UP000293142"/>
    </source>
</evidence>
<sequence>MDSYRIQLVNEQGEAVYVLLDAAHEAEAQIVPAIGNNAFRFTVSGQSLLLPPPDLGALAASPTRYGIPFLFPPNRIREGRFSFQGRSYELPPNSDGHYIHGELTRRPWKVVDYGASEEEGAFIACQFDFADHPDIMAAFPHPLSFLMTYRLWNGRLILEGLVKNEGAEAAPFALGFHPYFQLGEELAEHTVIVPSINEWPVQNLFVASLPEETSFSRSYPDGVVFPDIPAEGYQLLQMNNGTNRSEIKFPGKNAAIVYETDAVFPYMVVFKPSWGAAVSLEPYSCVTDCFNLPWAAELTGARAVEPGQAVSFQCSVYWEKTYSRFML</sequence>
<accession>A0A4Q9DUX4</accession>
<keyword evidence="2" id="KW-1185">Reference proteome</keyword>
<dbReference type="GO" id="GO:0005975">
    <property type="term" value="P:carbohydrate metabolic process"/>
    <property type="evidence" value="ECO:0007669"/>
    <property type="project" value="InterPro"/>
</dbReference>
<reference evidence="1 2" key="1">
    <citation type="submission" date="2019-02" db="EMBL/GenBank/DDBJ databases">
        <title>Paenibacillus sp. nov., isolated from surface-sterilized tissue of Thalictrum simplex L.</title>
        <authorList>
            <person name="Tuo L."/>
        </authorList>
    </citation>
    <scope>NUCLEOTIDE SEQUENCE [LARGE SCALE GENOMIC DNA]</scope>
    <source>
        <strain evidence="1 2">N2SHLJ1</strain>
    </source>
</reference>
<organism evidence="1 2">
    <name type="scientific">Paenibacillus thalictri</name>
    <dbReference type="NCBI Taxonomy" id="2527873"/>
    <lineage>
        <taxon>Bacteria</taxon>
        <taxon>Bacillati</taxon>
        <taxon>Bacillota</taxon>
        <taxon>Bacilli</taxon>
        <taxon>Bacillales</taxon>
        <taxon>Paenibacillaceae</taxon>
        <taxon>Paenibacillus</taxon>
    </lineage>
</organism>
<dbReference type="InterPro" id="IPR014718">
    <property type="entry name" value="GH-type_carb-bd"/>
</dbReference>
<dbReference type="GO" id="GO:0030246">
    <property type="term" value="F:carbohydrate binding"/>
    <property type="evidence" value="ECO:0007669"/>
    <property type="project" value="InterPro"/>
</dbReference>
<gene>
    <name evidence="1" type="ORF">EYB31_11430</name>
</gene>
<dbReference type="InterPro" id="IPR011013">
    <property type="entry name" value="Gal_mutarotase_sf_dom"/>
</dbReference>
<protein>
    <submittedName>
        <fullName evidence="1">Aldose 1-epimerase</fullName>
    </submittedName>
</protein>
<proteinExistence type="predicted"/>
<dbReference type="Proteomes" id="UP000293142">
    <property type="component" value="Unassembled WGS sequence"/>
</dbReference>
<dbReference type="Gene3D" id="2.70.98.10">
    <property type="match status" value="1"/>
</dbReference>
<dbReference type="CDD" id="cd01081">
    <property type="entry name" value="Aldose_epim"/>
    <property type="match status" value="1"/>
</dbReference>
<dbReference type="GO" id="GO:0016853">
    <property type="term" value="F:isomerase activity"/>
    <property type="evidence" value="ECO:0007669"/>
    <property type="project" value="InterPro"/>
</dbReference>
<dbReference type="InterPro" id="IPR008183">
    <property type="entry name" value="Aldose_1/G6P_1-epimerase"/>
</dbReference>
<name>A0A4Q9DUX4_9BACL</name>
<dbReference type="Pfam" id="PF01263">
    <property type="entry name" value="Aldose_epim"/>
    <property type="match status" value="1"/>
</dbReference>